<name>A0A5J9TTL4_9POAL</name>
<feature type="non-terminal residue" evidence="3">
    <location>
        <position position="1"/>
    </location>
</feature>
<dbReference type="Proteomes" id="UP000324897">
    <property type="component" value="Unassembled WGS sequence"/>
</dbReference>
<comment type="caution">
    <text evidence="3">The sequence shown here is derived from an EMBL/GenBank/DDBJ whole genome shotgun (WGS) entry which is preliminary data.</text>
</comment>
<sequence>LPSPQPPPLYFSTLPPSRTISHLSSPHVQIRAAMSTCSTATSALHSPESRRRDAGRLETRLRDLERDWDAYKTSRRSGASRHHRRSRSATATPSSAVTEAAPDDDLYAFLRCSPRRLVYSLQQDASDGGGGGSSSTGSAGAVTVVEQGSGDQRRRHLHEEDASSVCSVVEAGHSMSSASSCSSRPCQCAVLFRGYSTSTATTEPSFSPAAGDVIVAEHARKADEGRWMRGGTAGWFFAIAVVVLGVLIVAMAAVLELGIDEDCAEFLVPT</sequence>
<evidence type="ECO:0000256" key="1">
    <source>
        <dbReference type="SAM" id="MobiDB-lite"/>
    </source>
</evidence>
<evidence type="ECO:0000256" key="2">
    <source>
        <dbReference type="SAM" id="Phobius"/>
    </source>
</evidence>
<feature type="compositionally biased region" description="Basic and acidic residues" evidence="1">
    <location>
        <begin position="47"/>
        <end position="58"/>
    </location>
</feature>
<organism evidence="3 4">
    <name type="scientific">Eragrostis curvula</name>
    <name type="common">weeping love grass</name>
    <dbReference type="NCBI Taxonomy" id="38414"/>
    <lineage>
        <taxon>Eukaryota</taxon>
        <taxon>Viridiplantae</taxon>
        <taxon>Streptophyta</taxon>
        <taxon>Embryophyta</taxon>
        <taxon>Tracheophyta</taxon>
        <taxon>Spermatophyta</taxon>
        <taxon>Magnoliopsida</taxon>
        <taxon>Liliopsida</taxon>
        <taxon>Poales</taxon>
        <taxon>Poaceae</taxon>
        <taxon>PACMAD clade</taxon>
        <taxon>Chloridoideae</taxon>
        <taxon>Eragrostideae</taxon>
        <taxon>Eragrostidinae</taxon>
        <taxon>Eragrostis</taxon>
    </lineage>
</organism>
<keyword evidence="2" id="KW-1133">Transmembrane helix</keyword>
<keyword evidence="4" id="KW-1185">Reference proteome</keyword>
<reference evidence="3 4" key="1">
    <citation type="journal article" date="2019" name="Sci. Rep.">
        <title>A high-quality genome of Eragrostis curvula grass provides insights into Poaceae evolution and supports new strategies to enhance forage quality.</title>
        <authorList>
            <person name="Carballo J."/>
            <person name="Santos B.A.C.M."/>
            <person name="Zappacosta D."/>
            <person name="Garbus I."/>
            <person name="Selva J.P."/>
            <person name="Gallo C.A."/>
            <person name="Diaz A."/>
            <person name="Albertini E."/>
            <person name="Caccamo M."/>
            <person name="Echenique V."/>
        </authorList>
    </citation>
    <scope>NUCLEOTIDE SEQUENCE [LARGE SCALE GENOMIC DNA]</scope>
    <source>
        <strain evidence="4">cv. Victoria</strain>
        <tissue evidence="3">Leaf</tissue>
    </source>
</reference>
<gene>
    <name evidence="3" type="ORF">EJB05_37463</name>
</gene>
<keyword evidence="2" id="KW-0472">Membrane</keyword>
<feature type="region of interest" description="Disordered" evidence="1">
    <location>
        <begin position="39"/>
        <end position="58"/>
    </location>
</feature>
<proteinExistence type="predicted"/>
<feature type="compositionally biased region" description="Basic residues" evidence="1">
    <location>
        <begin position="73"/>
        <end position="87"/>
    </location>
</feature>
<evidence type="ECO:0000313" key="4">
    <source>
        <dbReference type="Proteomes" id="UP000324897"/>
    </source>
</evidence>
<feature type="region of interest" description="Disordered" evidence="1">
    <location>
        <begin position="72"/>
        <end position="98"/>
    </location>
</feature>
<keyword evidence="2" id="KW-0812">Transmembrane</keyword>
<dbReference type="EMBL" id="RWGY01000031">
    <property type="protein sequence ID" value="TVU14021.1"/>
    <property type="molecule type" value="Genomic_DNA"/>
</dbReference>
<feature type="transmembrane region" description="Helical" evidence="2">
    <location>
        <begin position="235"/>
        <end position="255"/>
    </location>
</feature>
<accession>A0A5J9TTL4</accession>
<dbReference type="AlphaFoldDB" id="A0A5J9TTL4"/>
<feature type="compositionally biased region" description="Low complexity" evidence="1">
    <location>
        <begin position="88"/>
        <end position="98"/>
    </location>
</feature>
<protein>
    <submittedName>
        <fullName evidence="3">Uncharacterized protein</fullName>
    </submittedName>
</protein>
<evidence type="ECO:0000313" key="3">
    <source>
        <dbReference type="EMBL" id="TVU14021.1"/>
    </source>
</evidence>